<dbReference type="EMBL" id="BATM01000008">
    <property type="protein sequence ID" value="GAD78994.1"/>
    <property type="molecule type" value="Genomic_DNA"/>
</dbReference>
<dbReference type="Proteomes" id="UP000016562">
    <property type="component" value="Unassembled WGS sequence"/>
</dbReference>
<name>U3CCF7_9VIBR</name>
<accession>U3CCF7</accession>
<evidence type="ECO:0000313" key="3">
    <source>
        <dbReference type="Proteomes" id="UP000016562"/>
    </source>
</evidence>
<dbReference type="AlphaFoldDB" id="U3CCF7"/>
<dbReference type="Pfam" id="PF12915">
    <property type="entry name" value="DUF3833"/>
    <property type="match status" value="1"/>
</dbReference>
<dbReference type="RefSeq" id="WP_021712705.1">
    <property type="nucleotide sequence ID" value="NZ_BATM01000008.1"/>
</dbReference>
<dbReference type="InterPro" id="IPR024409">
    <property type="entry name" value="DUF3833"/>
</dbReference>
<dbReference type="eggNOG" id="ENOG5031DNS">
    <property type="taxonomic scope" value="Bacteria"/>
</dbReference>
<feature type="chain" id="PRO_5004639528" description="Lipoprotein" evidence="1">
    <location>
        <begin position="24"/>
        <end position="178"/>
    </location>
</feature>
<keyword evidence="1" id="KW-0732">Signal</keyword>
<organism evidence="2 3">
    <name type="scientific">Vibrio ezurae NBRC 102218</name>
    <dbReference type="NCBI Taxonomy" id="1219080"/>
    <lineage>
        <taxon>Bacteria</taxon>
        <taxon>Pseudomonadati</taxon>
        <taxon>Pseudomonadota</taxon>
        <taxon>Gammaproteobacteria</taxon>
        <taxon>Vibrionales</taxon>
        <taxon>Vibrionaceae</taxon>
        <taxon>Vibrio</taxon>
    </lineage>
</organism>
<keyword evidence="3" id="KW-1185">Reference proteome</keyword>
<sequence>MRKIWKAWLLGAVFSLCIIGCTADVKEYQGEGPDFDLFGYFDGSVTAWGMVQDRSGKQTRRFEVALSGRIVGDTLTLHEDFVFADGEQSTRIWRITRLQDGTYEGKADDIVGVAKGQEVGNALRWRYDFTLPRGESSVVVHFDDWLYRQDERHVFNLTSIRKLGIEFGTLTLFFQKNP</sequence>
<evidence type="ECO:0000313" key="2">
    <source>
        <dbReference type="EMBL" id="GAD78994.1"/>
    </source>
</evidence>
<gene>
    <name evidence="2" type="ORF">VEZ01S_08_00300</name>
</gene>
<proteinExistence type="predicted"/>
<evidence type="ECO:0000256" key="1">
    <source>
        <dbReference type="SAM" id="SignalP"/>
    </source>
</evidence>
<comment type="caution">
    <text evidence="2">The sequence shown here is derived from an EMBL/GenBank/DDBJ whole genome shotgun (WGS) entry which is preliminary data.</text>
</comment>
<protein>
    <recommendedName>
        <fullName evidence="4">Lipoprotein</fullName>
    </recommendedName>
</protein>
<reference evidence="2 3" key="1">
    <citation type="submission" date="2013-09" db="EMBL/GenBank/DDBJ databases">
        <title>Whole genome shotgun sequence of Vibrio ezurae NBRC 102218.</title>
        <authorList>
            <person name="Yoshida I."/>
            <person name="Hosoyama A."/>
            <person name="Numata M."/>
            <person name="Hashimoto M."/>
            <person name="Hosoyama Y."/>
            <person name="Tsuchikane K."/>
            <person name="Noguchi M."/>
            <person name="Hirakata S."/>
            <person name="Ichikawa N."/>
            <person name="Ohji S."/>
            <person name="Yamazoe A."/>
            <person name="Fujita N."/>
        </authorList>
    </citation>
    <scope>NUCLEOTIDE SEQUENCE [LARGE SCALE GENOMIC DNA]</scope>
    <source>
        <strain evidence="2 3">NBRC 102218</strain>
    </source>
</reference>
<dbReference type="STRING" id="1219080.VEZ01S_08_00300"/>
<evidence type="ECO:0008006" key="4">
    <source>
        <dbReference type="Google" id="ProtNLM"/>
    </source>
</evidence>
<feature type="signal peptide" evidence="1">
    <location>
        <begin position="1"/>
        <end position="23"/>
    </location>
</feature>